<dbReference type="AlphaFoldDB" id="A0A1S2M984"/>
<name>A0A1S2M984_9BACI</name>
<evidence type="ECO:0008006" key="3">
    <source>
        <dbReference type="Google" id="ProtNLM"/>
    </source>
</evidence>
<evidence type="ECO:0000313" key="2">
    <source>
        <dbReference type="Proteomes" id="UP000180057"/>
    </source>
</evidence>
<dbReference type="STRING" id="472963.BKP45_00450"/>
<reference evidence="1 2" key="1">
    <citation type="submission" date="2016-10" db="EMBL/GenBank/DDBJ databases">
        <title>Draft genome sequences of four alkaliphilic bacteria belonging to the Anaerobacillus genus.</title>
        <authorList>
            <person name="Bassil N.M."/>
            <person name="Lloyd J.R."/>
        </authorList>
    </citation>
    <scope>NUCLEOTIDE SEQUENCE [LARGE SCALE GENOMIC DNA]</scope>
    <source>
        <strain evidence="1 2">DSM 22531</strain>
    </source>
</reference>
<organism evidence="1 2">
    <name type="scientific">Anaerobacillus alkalidiazotrophicus</name>
    <dbReference type="NCBI Taxonomy" id="472963"/>
    <lineage>
        <taxon>Bacteria</taxon>
        <taxon>Bacillati</taxon>
        <taxon>Bacillota</taxon>
        <taxon>Bacilli</taxon>
        <taxon>Bacillales</taxon>
        <taxon>Bacillaceae</taxon>
        <taxon>Anaerobacillus</taxon>
    </lineage>
</organism>
<proteinExistence type="predicted"/>
<keyword evidence="2" id="KW-1185">Reference proteome</keyword>
<comment type="caution">
    <text evidence="1">The sequence shown here is derived from an EMBL/GenBank/DDBJ whole genome shotgun (WGS) entry which is preliminary data.</text>
</comment>
<evidence type="ECO:0000313" key="1">
    <source>
        <dbReference type="EMBL" id="OIJ21288.1"/>
    </source>
</evidence>
<dbReference type="EMBL" id="MLQS01000001">
    <property type="protein sequence ID" value="OIJ21288.1"/>
    <property type="molecule type" value="Genomic_DNA"/>
</dbReference>
<protein>
    <recommendedName>
        <fullName evidence="3">Core-binding (CB) domain-containing protein</fullName>
    </recommendedName>
</protein>
<accession>A0A1S2M984</accession>
<gene>
    <name evidence="1" type="ORF">BKP45_00450</name>
</gene>
<sequence>MNKGKQVETMPWSINFNPPYYRYLGDVQVKEITTENLKHYLSDDGEKLKPASLYHRVRFIKSWFRCLMRRGGFQKIQLLS</sequence>
<dbReference type="Proteomes" id="UP000180057">
    <property type="component" value="Unassembled WGS sequence"/>
</dbReference>